<dbReference type="FunFam" id="3.30.1490.190:FF:000001">
    <property type="entry name" value="Ferric uptake regulation protein"/>
    <property type="match status" value="1"/>
</dbReference>
<dbReference type="InterPro" id="IPR043135">
    <property type="entry name" value="Fur_C"/>
</dbReference>
<feature type="binding site" evidence="15">
    <location>
        <position position="101"/>
    </location>
    <ligand>
        <name>Fe cation</name>
        <dbReference type="ChEBI" id="CHEBI:24875"/>
    </ligand>
</feature>
<evidence type="ECO:0000256" key="7">
    <source>
        <dbReference type="ARBA" id="ARBA00022491"/>
    </source>
</evidence>
<dbReference type="GO" id="GO:0000976">
    <property type="term" value="F:transcription cis-regulatory region binding"/>
    <property type="evidence" value="ECO:0007669"/>
    <property type="project" value="TreeGrafter"/>
</dbReference>
<dbReference type="PANTHER" id="PTHR33202:SF2">
    <property type="entry name" value="FERRIC UPTAKE REGULATION PROTEIN"/>
    <property type="match status" value="1"/>
</dbReference>
<gene>
    <name evidence="16" type="primary">fur</name>
    <name evidence="16" type="ORF">CRECT_0450</name>
</gene>
<keyword evidence="6" id="KW-0963">Cytoplasm</keyword>
<dbReference type="GO" id="GO:0008270">
    <property type="term" value="F:zinc ion binding"/>
    <property type="evidence" value="ECO:0007669"/>
    <property type="project" value="TreeGrafter"/>
</dbReference>
<dbReference type="GO" id="GO:0045892">
    <property type="term" value="P:negative regulation of DNA-templated transcription"/>
    <property type="evidence" value="ECO:0007669"/>
    <property type="project" value="TreeGrafter"/>
</dbReference>
<evidence type="ECO:0000256" key="1">
    <source>
        <dbReference type="ARBA" id="ARBA00002997"/>
    </source>
</evidence>
<keyword evidence="12" id="KW-0238">DNA-binding</keyword>
<evidence type="ECO:0000256" key="10">
    <source>
        <dbReference type="ARBA" id="ARBA00023004"/>
    </source>
</evidence>
<evidence type="ECO:0000256" key="6">
    <source>
        <dbReference type="ARBA" id="ARBA00022490"/>
    </source>
</evidence>
<proteinExistence type="inferred from homology"/>
<evidence type="ECO:0000256" key="8">
    <source>
        <dbReference type="ARBA" id="ARBA00022723"/>
    </source>
</evidence>
<evidence type="ECO:0000256" key="4">
    <source>
        <dbReference type="ARBA" id="ARBA00011738"/>
    </source>
</evidence>
<feature type="binding site" evidence="14">
    <location>
        <position position="148"/>
    </location>
    <ligand>
        <name>Zn(2+)</name>
        <dbReference type="ChEBI" id="CHEBI:29105"/>
    </ligand>
</feature>
<comment type="subcellular location">
    <subcellularLocation>
        <location evidence="2">Cytoplasm</location>
    </subcellularLocation>
</comment>
<dbReference type="GO" id="GO:0003700">
    <property type="term" value="F:DNA-binding transcription factor activity"/>
    <property type="evidence" value="ECO:0007669"/>
    <property type="project" value="InterPro"/>
</dbReference>
<organism evidence="16 17">
    <name type="scientific">Campylobacter rectus</name>
    <name type="common">Wolinella recta</name>
    <dbReference type="NCBI Taxonomy" id="203"/>
    <lineage>
        <taxon>Bacteria</taxon>
        <taxon>Pseudomonadati</taxon>
        <taxon>Campylobacterota</taxon>
        <taxon>Epsilonproteobacteria</taxon>
        <taxon>Campylobacterales</taxon>
        <taxon>Campylobacteraceae</taxon>
        <taxon>Campylobacter</taxon>
    </lineage>
</organism>
<comment type="cofactor">
    <cofactor evidence="15">
        <name>Mn(2+)</name>
        <dbReference type="ChEBI" id="CHEBI:29035"/>
    </cofactor>
    <cofactor evidence="15">
        <name>Fe(2+)</name>
        <dbReference type="ChEBI" id="CHEBI:29033"/>
    </cofactor>
    <text evidence="15">Binds 1 Mn(2+) or Fe(2+) ion per subunit.</text>
</comment>
<feature type="binding site" evidence="15">
    <location>
        <position position="120"/>
    </location>
    <ligand>
        <name>Fe cation</name>
        <dbReference type="ChEBI" id="CHEBI:24875"/>
    </ligand>
</feature>
<dbReference type="EMBL" id="CP012543">
    <property type="protein sequence ID" value="QCD46141.1"/>
    <property type="molecule type" value="Genomic_DNA"/>
</dbReference>
<evidence type="ECO:0000256" key="5">
    <source>
        <dbReference type="ARBA" id="ARBA00020910"/>
    </source>
</evidence>
<evidence type="ECO:0000256" key="9">
    <source>
        <dbReference type="ARBA" id="ARBA00022833"/>
    </source>
</evidence>
<evidence type="ECO:0000256" key="13">
    <source>
        <dbReference type="ARBA" id="ARBA00023163"/>
    </source>
</evidence>
<feature type="binding site" evidence="14">
    <location>
        <position position="108"/>
    </location>
    <ligand>
        <name>Zn(2+)</name>
        <dbReference type="ChEBI" id="CHEBI:29105"/>
    </ligand>
</feature>
<dbReference type="CDD" id="cd07153">
    <property type="entry name" value="Fur_like"/>
    <property type="match status" value="1"/>
</dbReference>
<dbReference type="Gene3D" id="3.30.1490.190">
    <property type="match status" value="1"/>
</dbReference>
<name>A0A6G5QKF5_CAMRE</name>
<keyword evidence="7" id="KW-0678">Repressor</keyword>
<evidence type="ECO:0000256" key="3">
    <source>
        <dbReference type="ARBA" id="ARBA00007957"/>
    </source>
</evidence>
<comment type="similarity">
    <text evidence="3">Belongs to the Fur family.</text>
</comment>
<dbReference type="RefSeq" id="WP_004320130.1">
    <property type="nucleotide sequence ID" value="NZ_CAJPTG010000096.1"/>
</dbReference>
<dbReference type="GO" id="GO:0005829">
    <property type="term" value="C:cytosol"/>
    <property type="evidence" value="ECO:0007669"/>
    <property type="project" value="TreeGrafter"/>
</dbReference>
<evidence type="ECO:0000313" key="17">
    <source>
        <dbReference type="Proteomes" id="UP000502377"/>
    </source>
</evidence>
<reference evidence="16 17" key="1">
    <citation type="submission" date="2016-07" db="EMBL/GenBank/DDBJ databases">
        <title>Comparative genomics of the Campylobacter concisus group.</title>
        <authorList>
            <person name="Miller W.G."/>
            <person name="Yee E."/>
            <person name="Chapman M.H."/>
            <person name="Huynh S."/>
            <person name="Bono J.L."/>
            <person name="On S.L.W."/>
            <person name="StLeger J."/>
            <person name="Foster G."/>
            <person name="Parker C.T."/>
        </authorList>
    </citation>
    <scope>NUCLEOTIDE SEQUENCE [LARGE SCALE GENOMIC DNA]</scope>
    <source>
        <strain evidence="16 17">ATCC 33238</strain>
    </source>
</reference>
<evidence type="ECO:0000256" key="15">
    <source>
        <dbReference type="PIRSR" id="PIRSR602481-2"/>
    </source>
</evidence>
<evidence type="ECO:0000256" key="11">
    <source>
        <dbReference type="ARBA" id="ARBA00023015"/>
    </source>
</evidence>
<keyword evidence="8 14" id="KW-0479">Metal-binding</keyword>
<accession>A0A6G5QKF5</accession>
<evidence type="ECO:0000256" key="12">
    <source>
        <dbReference type="ARBA" id="ARBA00023125"/>
    </source>
</evidence>
<dbReference type="SUPFAM" id="SSF46785">
    <property type="entry name" value="Winged helix' DNA-binding domain"/>
    <property type="match status" value="1"/>
</dbReference>
<keyword evidence="11" id="KW-0805">Transcription regulation</keyword>
<keyword evidence="9 14" id="KW-0862">Zinc</keyword>
<comment type="subunit">
    <text evidence="4">Homodimer.</text>
</comment>
<feature type="binding site" evidence="15">
    <location>
        <position position="137"/>
    </location>
    <ligand>
        <name>Fe cation</name>
        <dbReference type="ChEBI" id="CHEBI:24875"/>
    </ligand>
</feature>
<dbReference type="InterPro" id="IPR036388">
    <property type="entry name" value="WH-like_DNA-bd_sf"/>
</dbReference>
<dbReference type="GO" id="GO:1900705">
    <property type="term" value="P:negative regulation of siderophore biosynthetic process"/>
    <property type="evidence" value="ECO:0007669"/>
    <property type="project" value="TreeGrafter"/>
</dbReference>
<dbReference type="PANTHER" id="PTHR33202">
    <property type="entry name" value="ZINC UPTAKE REGULATION PROTEIN"/>
    <property type="match status" value="1"/>
</dbReference>
<comment type="function">
    <text evidence="1">Acts as a global negative controlling element, employing Fe(2+) as a cofactor to bind the operator of the repressed genes.</text>
</comment>
<evidence type="ECO:0000256" key="2">
    <source>
        <dbReference type="ARBA" id="ARBA00004496"/>
    </source>
</evidence>
<comment type="cofactor">
    <cofactor evidence="14">
        <name>Zn(2+)</name>
        <dbReference type="ChEBI" id="CHEBI:29105"/>
    </cofactor>
    <text evidence="14">Binds 1 zinc ion per subunit.</text>
</comment>
<keyword evidence="10 15" id="KW-0408">Iron</keyword>
<feature type="binding site" evidence="14">
    <location>
        <position position="145"/>
    </location>
    <ligand>
        <name>Zn(2+)</name>
        <dbReference type="ChEBI" id="CHEBI:29105"/>
    </ligand>
</feature>
<dbReference type="Gene3D" id="1.10.10.10">
    <property type="entry name" value="Winged helix-like DNA-binding domain superfamily/Winged helix DNA-binding domain"/>
    <property type="match status" value="1"/>
</dbReference>
<evidence type="ECO:0000256" key="14">
    <source>
        <dbReference type="PIRSR" id="PIRSR602481-1"/>
    </source>
</evidence>
<sequence length="157" mass="18243">MTIENLEYDALLEKFKKILRENGLKYTQQREVLLKTLYNNDEHFTPERLYFFIKETYPELNVGIATVYRTLNLLEEAEMVTSISFGSQGKKFELATKPHHDHMICRRCGTIIEFEDSTIEKRQANIAKEHGFKLTGHMMQLYGVCKECGAKETKGGK</sequence>
<keyword evidence="13" id="KW-0804">Transcription</keyword>
<protein>
    <recommendedName>
        <fullName evidence="5">Ferric uptake regulation protein</fullName>
    </recommendedName>
</protein>
<dbReference type="AlphaFoldDB" id="A0A6G5QKF5"/>
<evidence type="ECO:0000313" key="16">
    <source>
        <dbReference type="EMBL" id="QCD46141.1"/>
    </source>
</evidence>
<dbReference type="KEGG" id="crx:CRECT_0450"/>
<dbReference type="InterPro" id="IPR036390">
    <property type="entry name" value="WH_DNA-bd_sf"/>
</dbReference>
<dbReference type="Proteomes" id="UP000502377">
    <property type="component" value="Chromosome"/>
</dbReference>
<dbReference type="Pfam" id="PF01475">
    <property type="entry name" value="FUR"/>
    <property type="match status" value="1"/>
</dbReference>
<dbReference type="InterPro" id="IPR002481">
    <property type="entry name" value="FUR"/>
</dbReference>
<feature type="binding site" evidence="14">
    <location>
        <position position="105"/>
    </location>
    <ligand>
        <name>Zn(2+)</name>
        <dbReference type="ChEBI" id="CHEBI:29105"/>
    </ligand>
</feature>
<feature type="binding site" evidence="15">
    <location>
        <position position="99"/>
    </location>
    <ligand>
        <name>Fe cation</name>
        <dbReference type="ChEBI" id="CHEBI:24875"/>
    </ligand>
</feature>